<evidence type="ECO:0000256" key="2">
    <source>
        <dbReference type="ARBA" id="ARBA00022490"/>
    </source>
</evidence>
<dbReference type="SMART" id="SM00387">
    <property type="entry name" value="HATPase_c"/>
    <property type="match status" value="1"/>
</dbReference>
<dbReference type="Gene3D" id="3.30.230.80">
    <property type="match status" value="1"/>
</dbReference>
<evidence type="ECO:0000256" key="5">
    <source>
        <dbReference type="ARBA" id="ARBA00023016"/>
    </source>
</evidence>
<evidence type="ECO:0000256" key="3">
    <source>
        <dbReference type="ARBA" id="ARBA00022741"/>
    </source>
</evidence>
<feature type="binding site" evidence="8">
    <location>
        <position position="54"/>
    </location>
    <ligand>
        <name>ATP</name>
        <dbReference type="ChEBI" id="CHEBI:30616"/>
    </ligand>
</feature>
<feature type="binding site" evidence="8">
    <location>
        <position position="101"/>
    </location>
    <ligand>
        <name>ATP</name>
        <dbReference type="ChEBI" id="CHEBI:30616"/>
    </ligand>
</feature>
<dbReference type="InterPro" id="IPR003594">
    <property type="entry name" value="HATPase_dom"/>
</dbReference>
<dbReference type="SUPFAM" id="SSF110942">
    <property type="entry name" value="HSP90 C-terminal domain"/>
    <property type="match status" value="1"/>
</dbReference>
<dbReference type="InterPro" id="IPR020568">
    <property type="entry name" value="Ribosomal_Su5_D2-typ_SF"/>
</dbReference>
<dbReference type="GO" id="GO:0140662">
    <property type="term" value="F:ATP-dependent protein folding chaperone"/>
    <property type="evidence" value="ECO:0007669"/>
    <property type="project" value="InterPro"/>
</dbReference>
<evidence type="ECO:0000256" key="6">
    <source>
        <dbReference type="ARBA" id="ARBA00023186"/>
    </source>
</evidence>
<dbReference type="GO" id="GO:0051082">
    <property type="term" value="F:unfolded protein binding"/>
    <property type="evidence" value="ECO:0007669"/>
    <property type="project" value="UniProtKB-UniRule"/>
</dbReference>
<evidence type="ECO:0000256" key="4">
    <source>
        <dbReference type="ARBA" id="ARBA00022840"/>
    </source>
</evidence>
<feature type="binding site" evidence="8">
    <location>
        <position position="50"/>
    </location>
    <ligand>
        <name>ATP</name>
        <dbReference type="ChEBI" id="CHEBI:30616"/>
    </ligand>
</feature>
<dbReference type="Gene3D" id="3.40.50.11260">
    <property type="match status" value="1"/>
</dbReference>
<gene>
    <name evidence="7" type="primary">htpG</name>
    <name evidence="11" type="ORF">C8J26_2940</name>
</gene>
<comment type="caution">
    <text evidence="11">The sequence shown here is derived from an EMBL/GenBank/DDBJ whole genome shotgun (WGS) entry which is preliminary data.</text>
</comment>
<comment type="subunit">
    <text evidence="7">Homodimer.</text>
</comment>
<dbReference type="PIRSF" id="PIRSF002583">
    <property type="entry name" value="Hsp90"/>
    <property type="match status" value="1"/>
</dbReference>
<dbReference type="GO" id="GO:0005737">
    <property type="term" value="C:cytoplasm"/>
    <property type="evidence" value="ECO:0007669"/>
    <property type="project" value="UniProtKB-SubCell"/>
</dbReference>
<organism evidence="11 12">
    <name type="scientific">Sphingomonas aurantiaca</name>
    <dbReference type="NCBI Taxonomy" id="185949"/>
    <lineage>
        <taxon>Bacteria</taxon>
        <taxon>Pseudomonadati</taxon>
        <taxon>Pseudomonadota</taxon>
        <taxon>Alphaproteobacteria</taxon>
        <taxon>Sphingomonadales</taxon>
        <taxon>Sphingomonadaceae</taxon>
        <taxon>Sphingomonas</taxon>
    </lineage>
</organism>
<keyword evidence="12" id="KW-1185">Reference proteome</keyword>
<comment type="similarity">
    <text evidence="1 7">Belongs to the heat shock protein 90 family.</text>
</comment>
<feature type="binding site" evidence="8">
    <location>
        <position position="192"/>
    </location>
    <ligand>
        <name>ATP</name>
        <dbReference type="ChEBI" id="CHEBI:30616"/>
    </ligand>
</feature>
<dbReference type="Gene3D" id="1.20.120.790">
    <property type="entry name" value="Heat shock protein 90, C-terminal domain"/>
    <property type="match status" value="1"/>
</dbReference>
<keyword evidence="3 7" id="KW-0547">Nucleotide-binding</keyword>
<dbReference type="Pfam" id="PF13589">
    <property type="entry name" value="HATPase_c_3"/>
    <property type="match status" value="1"/>
</dbReference>
<evidence type="ECO:0000256" key="7">
    <source>
        <dbReference type="HAMAP-Rule" id="MF_00505"/>
    </source>
</evidence>
<evidence type="ECO:0000259" key="10">
    <source>
        <dbReference type="SMART" id="SM00387"/>
    </source>
</evidence>
<evidence type="ECO:0000313" key="12">
    <source>
        <dbReference type="Proteomes" id="UP000244189"/>
    </source>
</evidence>
<dbReference type="InterPro" id="IPR036890">
    <property type="entry name" value="HATPase_C_sf"/>
</dbReference>
<accession>A0A2T5GIP9</accession>
<feature type="binding site" evidence="8">
    <location>
        <position position="347"/>
    </location>
    <ligand>
        <name>ATP</name>
        <dbReference type="ChEBI" id="CHEBI:30616"/>
    </ligand>
</feature>
<dbReference type="GO" id="GO:0016887">
    <property type="term" value="F:ATP hydrolysis activity"/>
    <property type="evidence" value="ECO:0007669"/>
    <property type="project" value="InterPro"/>
</dbReference>
<feature type="binding site" evidence="8">
    <location>
        <begin position="116"/>
        <end position="117"/>
    </location>
    <ligand>
        <name>ATP</name>
        <dbReference type="ChEBI" id="CHEBI:30616"/>
    </ligand>
</feature>
<feature type="binding site" evidence="8">
    <location>
        <position position="96"/>
    </location>
    <ligand>
        <name>ATP</name>
        <dbReference type="ChEBI" id="CHEBI:30616"/>
    </ligand>
</feature>
<feature type="region of interest" description="B" evidence="7">
    <location>
        <begin position="348"/>
        <end position="563"/>
    </location>
</feature>
<dbReference type="Proteomes" id="UP000244189">
    <property type="component" value="Unassembled WGS sequence"/>
</dbReference>
<feature type="compositionally biased region" description="Low complexity" evidence="9">
    <location>
        <begin position="10"/>
        <end position="22"/>
    </location>
</feature>
<comment type="subcellular location">
    <subcellularLocation>
        <location evidence="7">Cytoplasm</location>
    </subcellularLocation>
</comment>
<dbReference type="GO" id="GO:0005524">
    <property type="term" value="F:ATP binding"/>
    <property type="evidence" value="ECO:0007669"/>
    <property type="project" value="UniProtKB-UniRule"/>
</dbReference>
<feature type="region of interest" description="A; substrate-binding" evidence="7">
    <location>
        <begin position="1"/>
        <end position="347"/>
    </location>
</feature>
<dbReference type="Gene3D" id="3.30.565.10">
    <property type="entry name" value="Histidine kinase-like ATPase, C-terminal domain"/>
    <property type="match status" value="1"/>
</dbReference>
<dbReference type="CDD" id="cd16927">
    <property type="entry name" value="HATPase_Hsp90-like"/>
    <property type="match status" value="1"/>
</dbReference>
<reference evidence="11 12" key="1">
    <citation type="submission" date="2018-04" db="EMBL/GenBank/DDBJ databases">
        <title>Genomic Encyclopedia of Type Strains, Phase III (KMG-III): the genomes of soil and plant-associated and newly described type strains.</title>
        <authorList>
            <person name="Whitman W."/>
        </authorList>
    </citation>
    <scope>NUCLEOTIDE SEQUENCE [LARGE SCALE GENOMIC DNA]</scope>
    <source>
        <strain evidence="11 12">MA101b</strain>
    </source>
</reference>
<dbReference type="InterPro" id="IPR001404">
    <property type="entry name" value="Hsp90_fam"/>
</dbReference>
<keyword evidence="6 7" id="KW-0143">Chaperone</keyword>
<evidence type="ECO:0000256" key="1">
    <source>
        <dbReference type="ARBA" id="ARBA00008239"/>
    </source>
</evidence>
<dbReference type="HAMAP" id="MF_00505">
    <property type="entry name" value="HSP90"/>
    <property type="match status" value="1"/>
</dbReference>
<feature type="region of interest" description="C" evidence="7">
    <location>
        <begin position="564"/>
        <end position="640"/>
    </location>
</feature>
<keyword evidence="4 7" id="KW-0067">ATP-binding</keyword>
<dbReference type="AlphaFoldDB" id="A0A2T5GIP9"/>
<protein>
    <recommendedName>
        <fullName evidence="7">Chaperone protein HtpG</fullName>
    </recommendedName>
    <alternativeName>
        <fullName evidence="7">Heat shock protein HtpG</fullName>
    </alternativeName>
    <alternativeName>
        <fullName evidence="7">High temperature protein G</fullName>
    </alternativeName>
</protein>
<sequence>MTTDTASIEPETPQTTDTPTATHAFEADVARLLHMMVHSVYSDKTVFLRELISNAADACEKLRYEALSAPDLLGDEARTQIAITLDPDARTLTIEDNGIGMTADDMGEALGTIARSGTKAFMDRIAASSGSEGAQLIGQFGVGFYSAFMVAAKVDVVSRRAGADTASVWSSDGLGTYTIAPVDIAQAPARGTRVVLHLLEDATSFTDRYTVERLIKDQSGHVPVPITLREKPDAEPVDIADGAALWTKPKSDITPEDYADFYRSVSGQFDEPALTLHYRAEGLHEYSVLAFVPGAKPFDLFDPDRNGRMKLYVKRVFITDDAEVLPRYLRFMRGLVDSSDLPLNVSREMIQESPMLAAIRKGVTGRVLAELDKLATRDPEAYARIWENFGAVLKEGLYEDFERREALLKLARFKTTTSGGAWRSVADYVAAMKDNQTAIYYAVGTDLDRLEASPQLEGFRARGIEVLLLPDSVDGFWVSAGIDSDGKPFKSVTQGAADLGLIPLLDGAEQPTAETTPDVAAFIAFVKTTLADAVSEVRASERLTDSAVCLVAADSGMDRQLERILAASGQAMPAAKPVLEINPRSELIARLAALGEDETALREDAAHLLFDEAQIADGERPLDPRAFSARLARLFTRALG</sequence>
<feature type="domain" description="Histidine kinase/HSP90-like ATPase" evidence="10">
    <location>
        <begin position="43"/>
        <end position="202"/>
    </location>
</feature>
<feature type="region of interest" description="Disordered" evidence="9">
    <location>
        <begin position="1"/>
        <end position="22"/>
    </location>
</feature>
<evidence type="ECO:0000313" key="11">
    <source>
        <dbReference type="EMBL" id="PTQ59199.1"/>
    </source>
</evidence>
<feature type="binding site" evidence="8">
    <location>
        <begin position="139"/>
        <end position="144"/>
    </location>
    <ligand>
        <name>ATP</name>
        <dbReference type="ChEBI" id="CHEBI:30616"/>
    </ligand>
</feature>
<dbReference type="InterPro" id="IPR020575">
    <property type="entry name" value="Hsp90_N"/>
</dbReference>
<dbReference type="EMBL" id="QAOG01000005">
    <property type="protein sequence ID" value="PTQ59199.1"/>
    <property type="molecule type" value="Genomic_DNA"/>
</dbReference>
<evidence type="ECO:0000256" key="9">
    <source>
        <dbReference type="SAM" id="MobiDB-lite"/>
    </source>
</evidence>
<dbReference type="SUPFAM" id="SSF54211">
    <property type="entry name" value="Ribosomal protein S5 domain 2-like"/>
    <property type="match status" value="1"/>
</dbReference>
<comment type="function">
    <text evidence="7">Molecular chaperone. Has ATPase activity.</text>
</comment>
<keyword evidence="2 7" id="KW-0963">Cytoplasm</keyword>
<keyword evidence="5 7" id="KW-0346">Stress response</keyword>
<dbReference type="PANTHER" id="PTHR11528">
    <property type="entry name" value="HEAT SHOCK PROTEIN 90 FAMILY MEMBER"/>
    <property type="match status" value="1"/>
</dbReference>
<evidence type="ECO:0000256" key="8">
    <source>
        <dbReference type="PIRSR" id="PIRSR002583-1"/>
    </source>
</evidence>
<dbReference type="RefSeq" id="WP_107958988.1">
    <property type="nucleotide sequence ID" value="NZ_QAOG01000005.1"/>
</dbReference>
<dbReference type="Pfam" id="PF00183">
    <property type="entry name" value="HSP90"/>
    <property type="match status" value="1"/>
</dbReference>
<dbReference type="InterPro" id="IPR037196">
    <property type="entry name" value="HSP90_C"/>
</dbReference>
<proteinExistence type="inferred from homology"/>
<dbReference type="SUPFAM" id="SSF55874">
    <property type="entry name" value="ATPase domain of HSP90 chaperone/DNA topoisomerase II/histidine kinase"/>
    <property type="match status" value="1"/>
</dbReference>
<dbReference type="NCBIfam" id="NF003555">
    <property type="entry name" value="PRK05218.1"/>
    <property type="match status" value="1"/>
</dbReference>
<dbReference type="FunFam" id="3.30.565.10:FF:000357">
    <property type="entry name" value="Heat shock protein HSP 90-beta"/>
    <property type="match status" value="1"/>
</dbReference>
<dbReference type="PRINTS" id="PR00775">
    <property type="entry name" value="HEATSHOCK90"/>
</dbReference>
<name>A0A2T5GIP9_9SPHN</name>